<sequence length="180" mass="20554">MAKVKRIFSDDYLFRGKYVAMVNDLTTEIDPHSGATIFNSAVELYLTAAIVGAHYQLTANPDNTGDSKRIMASQFSNHYNDLKFAYQLVMLNADRDELSAVDRVNNAFRYSEADPEYPKNVATFERYMLGGLVFLHNRFIKSTNTHYEDYRISMDELIADMSGKKSENNDDEDIDFGPVF</sequence>
<dbReference type="AlphaFoldDB" id="A0A173TLZ5"/>
<organism evidence="1 2">
    <name type="scientific">Anaerostipes hadrus</name>
    <dbReference type="NCBI Taxonomy" id="649756"/>
    <lineage>
        <taxon>Bacteria</taxon>
        <taxon>Bacillati</taxon>
        <taxon>Bacillota</taxon>
        <taxon>Clostridia</taxon>
        <taxon>Lachnospirales</taxon>
        <taxon>Lachnospiraceae</taxon>
        <taxon>Anaerostipes</taxon>
    </lineage>
</organism>
<dbReference type="Proteomes" id="UP000095553">
    <property type="component" value="Unassembled WGS sequence"/>
</dbReference>
<gene>
    <name evidence="1" type="ORF">ERS852571_02150</name>
</gene>
<reference evidence="1 2" key="1">
    <citation type="submission" date="2015-09" db="EMBL/GenBank/DDBJ databases">
        <authorList>
            <consortium name="Pathogen Informatics"/>
        </authorList>
    </citation>
    <scope>NUCLEOTIDE SEQUENCE [LARGE SCALE GENOMIC DNA]</scope>
    <source>
        <strain evidence="1 2">2789STDY5834959</strain>
    </source>
</reference>
<accession>A0A173TLZ5</accession>
<dbReference type="EMBL" id="CYXY01000012">
    <property type="protein sequence ID" value="CUN03892.1"/>
    <property type="molecule type" value="Genomic_DNA"/>
</dbReference>
<name>A0A173TLZ5_ANAHA</name>
<proteinExistence type="predicted"/>
<evidence type="ECO:0000313" key="1">
    <source>
        <dbReference type="EMBL" id="CUN03892.1"/>
    </source>
</evidence>
<evidence type="ECO:0000313" key="2">
    <source>
        <dbReference type="Proteomes" id="UP000095553"/>
    </source>
</evidence>
<dbReference type="RefSeq" id="WP_055073099.1">
    <property type="nucleotide sequence ID" value="NZ_CYXY01000012.1"/>
</dbReference>
<protein>
    <submittedName>
        <fullName evidence="1">Uncharacterized protein</fullName>
    </submittedName>
</protein>